<organism evidence="4 5">
    <name type="scientific">Penicillium malachiteum</name>
    <dbReference type="NCBI Taxonomy" id="1324776"/>
    <lineage>
        <taxon>Eukaryota</taxon>
        <taxon>Fungi</taxon>
        <taxon>Dikarya</taxon>
        <taxon>Ascomycota</taxon>
        <taxon>Pezizomycotina</taxon>
        <taxon>Eurotiomycetes</taxon>
        <taxon>Eurotiomycetidae</taxon>
        <taxon>Eurotiales</taxon>
        <taxon>Aspergillaceae</taxon>
        <taxon>Penicillium</taxon>
    </lineage>
</organism>
<sequence>MENPQQSNLKPPGPIFVDNLINQLSQYQAPEQTIEEPPRTQHGTQEKPSNPLSALSASQLAKVKPLMLTIHSLFPNDLLPALDILDRGLVQRFIREDRLDNPSHSSPQDQDQEMTNPSQPLEETKSDASQPEDMFFVISASSAPIPRPPGKSSPSTPGNVSTQQTQTQTQTQTEQVKGYEVRLHAWNCTCPTFTLSAFRDLSRLDHLEYPGMHIADSDQSGDVYPYPFGGTLTSVRDKASPPICKHILACLLFIRCPGLFGGCGDGRCIISKEELAGWCAGWGG</sequence>
<gene>
    <name evidence="4" type="ORF">N7493_001375</name>
</gene>
<dbReference type="GO" id="GO:0008270">
    <property type="term" value="F:zinc ion binding"/>
    <property type="evidence" value="ECO:0007669"/>
    <property type="project" value="UniProtKB-KW"/>
</dbReference>
<comment type="caution">
    <text evidence="4">The sequence shown here is derived from an EMBL/GenBank/DDBJ whole genome shotgun (WGS) entry which is preliminary data.</text>
</comment>
<reference evidence="4" key="1">
    <citation type="journal article" date="2023" name="IMA Fungus">
        <title>Comparative genomic study of the Penicillium genus elucidates a diverse pangenome and 15 lateral gene transfer events.</title>
        <authorList>
            <person name="Petersen C."/>
            <person name="Sorensen T."/>
            <person name="Nielsen M.R."/>
            <person name="Sondergaard T.E."/>
            <person name="Sorensen J.L."/>
            <person name="Fitzpatrick D.A."/>
            <person name="Frisvad J.C."/>
            <person name="Nielsen K.L."/>
        </authorList>
    </citation>
    <scope>NUCLEOTIDE SEQUENCE</scope>
    <source>
        <strain evidence="4">IBT 17514</strain>
    </source>
</reference>
<feature type="region of interest" description="Disordered" evidence="2">
    <location>
        <begin position="26"/>
        <end position="55"/>
    </location>
</feature>
<keyword evidence="1" id="KW-0863">Zinc-finger</keyword>
<name>A0AAD6HU39_9EURO</name>
<dbReference type="Proteomes" id="UP001215712">
    <property type="component" value="Unassembled WGS sequence"/>
</dbReference>
<feature type="compositionally biased region" description="Polar residues" evidence="2">
    <location>
        <begin position="41"/>
        <end position="55"/>
    </location>
</feature>
<dbReference type="EMBL" id="JAQJAN010000002">
    <property type="protein sequence ID" value="KAJ5738220.1"/>
    <property type="molecule type" value="Genomic_DNA"/>
</dbReference>
<protein>
    <recommendedName>
        <fullName evidence="3">SWIM-type domain-containing protein</fullName>
    </recommendedName>
</protein>
<feature type="domain" description="SWIM-type" evidence="3">
    <location>
        <begin position="179"/>
        <end position="255"/>
    </location>
</feature>
<feature type="compositionally biased region" description="Low complexity" evidence="2">
    <location>
        <begin position="162"/>
        <end position="173"/>
    </location>
</feature>
<keyword evidence="1" id="KW-0862">Zinc</keyword>
<evidence type="ECO:0000256" key="1">
    <source>
        <dbReference type="PROSITE-ProRule" id="PRU00325"/>
    </source>
</evidence>
<dbReference type="PROSITE" id="PS50966">
    <property type="entry name" value="ZF_SWIM"/>
    <property type="match status" value="1"/>
</dbReference>
<feature type="compositionally biased region" description="Polar residues" evidence="2">
    <location>
        <begin position="102"/>
        <end position="121"/>
    </location>
</feature>
<evidence type="ECO:0000256" key="2">
    <source>
        <dbReference type="SAM" id="MobiDB-lite"/>
    </source>
</evidence>
<evidence type="ECO:0000313" key="5">
    <source>
        <dbReference type="Proteomes" id="UP001215712"/>
    </source>
</evidence>
<evidence type="ECO:0000313" key="4">
    <source>
        <dbReference type="EMBL" id="KAJ5738220.1"/>
    </source>
</evidence>
<accession>A0AAD6HU39</accession>
<reference evidence="4" key="2">
    <citation type="submission" date="2023-01" db="EMBL/GenBank/DDBJ databases">
        <authorList>
            <person name="Petersen C."/>
        </authorList>
    </citation>
    <scope>NUCLEOTIDE SEQUENCE</scope>
    <source>
        <strain evidence="4">IBT 17514</strain>
    </source>
</reference>
<keyword evidence="1" id="KW-0479">Metal-binding</keyword>
<feature type="compositionally biased region" description="Polar residues" evidence="2">
    <location>
        <begin position="152"/>
        <end position="161"/>
    </location>
</feature>
<proteinExistence type="predicted"/>
<keyword evidence="5" id="KW-1185">Reference proteome</keyword>
<dbReference type="InterPro" id="IPR007527">
    <property type="entry name" value="Znf_SWIM"/>
</dbReference>
<dbReference type="AlphaFoldDB" id="A0AAD6HU39"/>
<feature type="region of interest" description="Disordered" evidence="2">
    <location>
        <begin position="96"/>
        <end position="174"/>
    </location>
</feature>
<evidence type="ECO:0000259" key="3">
    <source>
        <dbReference type="PROSITE" id="PS50966"/>
    </source>
</evidence>